<feature type="binding site" evidence="3">
    <location>
        <position position="94"/>
    </location>
    <ligand>
        <name>Zn(2+)</name>
        <dbReference type="ChEBI" id="CHEBI:29105"/>
        <label>1</label>
    </ligand>
</feature>
<dbReference type="InterPro" id="IPR010158">
    <property type="entry name" value="Amidase_Cbmase"/>
</dbReference>
<dbReference type="InterPro" id="IPR011650">
    <property type="entry name" value="Peptidase_M20_dimer"/>
</dbReference>
<dbReference type="SUPFAM" id="SSF55031">
    <property type="entry name" value="Bacterial exopeptidase dimerisation domain"/>
    <property type="match status" value="1"/>
</dbReference>
<dbReference type="InterPro" id="IPR036264">
    <property type="entry name" value="Bact_exopeptidase_dim_dom"/>
</dbReference>
<dbReference type="Pfam" id="PF01546">
    <property type="entry name" value="Peptidase_M20"/>
    <property type="match status" value="1"/>
</dbReference>
<feature type="binding site" evidence="3">
    <location>
        <position position="83"/>
    </location>
    <ligand>
        <name>Zn(2+)</name>
        <dbReference type="ChEBI" id="CHEBI:29105"/>
        <label>1</label>
    </ligand>
</feature>
<dbReference type="GO" id="GO:0046872">
    <property type="term" value="F:metal ion binding"/>
    <property type="evidence" value="ECO:0007669"/>
    <property type="project" value="UniProtKB-KW"/>
</dbReference>
<comment type="similarity">
    <text evidence="1">Belongs to the peptidase M20 family.</text>
</comment>
<evidence type="ECO:0000256" key="4">
    <source>
        <dbReference type="SAM" id="MobiDB-lite"/>
    </source>
</evidence>
<dbReference type="GO" id="GO:0016813">
    <property type="term" value="F:hydrolase activity, acting on carbon-nitrogen (but not peptide) bonds, in linear amidines"/>
    <property type="evidence" value="ECO:0007669"/>
    <property type="project" value="InterPro"/>
</dbReference>
<dbReference type="SUPFAM" id="SSF53187">
    <property type="entry name" value="Zn-dependent exopeptidases"/>
    <property type="match status" value="1"/>
</dbReference>
<gene>
    <name evidence="6" type="ORF">EOI86_18320</name>
</gene>
<dbReference type="RefSeq" id="WP_127766972.1">
    <property type="nucleotide sequence ID" value="NZ_SADE01000003.1"/>
</dbReference>
<feature type="binding site" evidence="3">
    <location>
        <position position="190"/>
    </location>
    <ligand>
        <name>Zn(2+)</name>
        <dbReference type="ChEBI" id="CHEBI:29105"/>
        <label>1</label>
    </ligand>
</feature>
<evidence type="ECO:0000313" key="6">
    <source>
        <dbReference type="EMBL" id="RVU34802.1"/>
    </source>
</evidence>
<proteinExistence type="inferred from homology"/>
<feature type="binding site" evidence="3">
    <location>
        <position position="382"/>
    </location>
    <ligand>
        <name>Zn(2+)</name>
        <dbReference type="ChEBI" id="CHEBI:29105"/>
        <label>2</label>
    </ligand>
</feature>
<keyword evidence="7" id="KW-1185">Reference proteome</keyword>
<dbReference type="OrthoDB" id="9808195at2"/>
<dbReference type="PANTHER" id="PTHR32494">
    <property type="entry name" value="ALLANTOATE DEIMINASE-RELATED"/>
    <property type="match status" value="1"/>
</dbReference>
<dbReference type="NCBIfam" id="NF006769">
    <property type="entry name" value="PRK09290.1-3"/>
    <property type="match status" value="1"/>
</dbReference>
<comment type="caution">
    <text evidence="6">The sequence shown here is derived from an EMBL/GenBank/DDBJ whole genome shotgun (WGS) entry which is preliminary data.</text>
</comment>
<dbReference type="Pfam" id="PF07687">
    <property type="entry name" value="M20_dimer"/>
    <property type="match status" value="1"/>
</dbReference>
<evidence type="ECO:0000256" key="1">
    <source>
        <dbReference type="ARBA" id="ARBA00006153"/>
    </source>
</evidence>
<dbReference type="Proteomes" id="UP000287447">
    <property type="component" value="Unassembled WGS sequence"/>
</dbReference>
<feature type="binding site" evidence="3">
    <location>
        <position position="129"/>
    </location>
    <ligand>
        <name>Zn(2+)</name>
        <dbReference type="ChEBI" id="CHEBI:29105"/>
        <label>2</label>
    </ligand>
</feature>
<evidence type="ECO:0000256" key="3">
    <source>
        <dbReference type="PIRSR" id="PIRSR001235-1"/>
    </source>
</evidence>
<dbReference type="PANTHER" id="PTHR32494:SF5">
    <property type="entry name" value="ALLANTOATE AMIDOHYDROLASE"/>
    <property type="match status" value="1"/>
</dbReference>
<dbReference type="CDD" id="cd03884">
    <property type="entry name" value="M20_bAS"/>
    <property type="match status" value="1"/>
</dbReference>
<dbReference type="NCBIfam" id="NF006771">
    <property type="entry name" value="PRK09290.1-5"/>
    <property type="match status" value="1"/>
</dbReference>
<sequence>MSAPTVNGDRLWQSLMDMAQHGATPKGGVCRLALTDIDKAGRDLFVEWCRQAGMTTRVDKVGNIFARRPGRDPKADPVVTGSHLDSQPTGGRFDGVYGVLAGLEVVRSLNDQAIETDAPIEVAVWTNEEGSRFSPAMMGSGVYGGAFTLEEILDKQDIDGKRFGDELERIGYAGEDDPTDHPMRAYFEAHIEQGPILEAAGLPVGVVTGAQGQRWHEITVTGMEAHAGPTPMAIRKDALVAAAKIIQCVNEIGHEHQPGACATVGFIQSKPNSRNVIPGEVFLTTDLRHPDDAQLTKMDAALKECCANVAEESGVTVDVVDFWYFAPTPFDEKLVTLVRHGADLHGYQTQPIVSGAGHDAVYVARRAPTAMIFTPCEDGISHNEVENAKPEDLEAGCNVLYHAMLEAAGWHRGGHNEAE</sequence>
<keyword evidence="3" id="KW-0862">Zinc</keyword>
<dbReference type="EMBL" id="SADE01000003">
    <property type="protein sequence ID" value="RVU34802.1"/>
    <property type="molecule type" value="Genomic_DNA"/>
</dbReference>
<dbReference type="Gene3D" id="3.30.70.360">
    <property type="match status" value="1"/>
</dbReference>
<dbReference type="NCBIfam" id="TIGR01879">
    <property type="entry name" value="hydantase"/>
    <property type="match status" value="1"/>
</dbReference>
<organism evidence="6 7">
    <name type="scientific">Hwanghaeella grinnelliae</name>
    <dbReference type="NCBI Taxonomy" id="2500179"/>
    <lineage>
        <taxon>Bacteria</taxon>
        <taxon>Pseudomonadati</taxon>
        <taxon>Pseudomonadota</taxon>
        <taxon>Alphaproteobacteria</taxon>
        <taxon>Rhodospirillales</taxon>
        <taxon>Rhodospirillaceae</taxon>
        <taxon>Hwanghaeella</taxon>
    </lineage>
</organism>
<reference evidence="7" key="1">
    <citation type="submission" date="2019-01" db="EMBL/GenBank/DDBJ databases">
        <title>Gri0909 isolated from a small marine red alga.</title>
        <authorList>
            <person name="Kim J."/>
            <person name="Jeong S.E."/>
            <person name="Jeon C.O."/>
        </authorList>
    </citation>
    <scope>NUCLEOTIDE SEQUENCE [LARGE SCALE GENOMIC DNA]</scope>
    <source>
        <strain evidence="7">Gri0909</strain>
    </source>
</reference>
<accession>A0A3S2WQ70</accession>
<dbReference type="Gene3D" id="3.40.630.10">
    <property type="entry name" value="Zn peptidases"/>
    <property type="match status" value="1"/>
</dbReference>
<feature type="binding site" evidence="3">
    <location>
        <position position="94"/>
    </location>
    <ligand>
        <name>Zn(2+)</name>
        <dbReference type="ChEBI" id="CHEBI:29105"/>
        <label>2</label>
    </ligand>
</feature>
<dbReference type="InterPro" id="IPR002933">
    <property type="entry name" value="Peptidase_M20"/>
</dbReference>
<evidence type="ECO:0000259" key="5">
    <source>
        <dbReference type="Pfam" id="PF07687"/>
    </source>
</evidence>
<keyword evidence="2 6" id="KW-0378">Hydrolase</keyword>
<feature type="region of interest" description="Disordered" evidence="4">
    <location>
        <begin position="67"/>
        <end position="89"/>
    </location>
</feature>
<dbReference type="AlphaFoldDB" id="A0A3S2WQ70"/>
<name>A0A3S2WQ70_9PROT</name>
<evidence type="ECO:0000256" key="2">
    <source>
        <dbReference type="ARBA" id="ARBA00022801"/>
    </source>
</evidence>
<feature type="domain" description="Peptidase M20 dimerisation" evidence="5">
    <location>
        <begin position="209"/>
        <end position="312"/>
    </location>
</feature>
<dbReference type="PIRSF" id="PIRSF001235">
    <property type="entry name" value="Amidase_carbamoylase"/>
    <property type="match status" value="1"/>
</dbReference>
<evidence type="ECO:0000313" key="7">
    <source>
        <dbReference type="Proteomes" id="UP000287447"/>
    </source>
</evidence>
<comment type="cofactor">
    <cofactor evidence="3">
        <name>Zn(2+)</name>
        <dbReference type="ChEBI" id="CHEBI:29105"/>
    </cofactor>
    <text evidence="3">Binds 2 Zn(2+) ions per subunit.</text>
</comment>
<dbReference type="NCBIfam" id="NF009527">
    <property type="entry name" value="PRK12891.1"/>
    <property type="match status" value="1"/>
</dbReference>
<protein>
    <submittedName>
        <fullName evidence="6">Zn-dependent hydrolase</fullName>
    </submittedName>
</protein>
<keyword evidence="3" id="KW-0479">Metal-binding</keyword>